<comment type="caution">
    <text evidence="1">The sequence shown here is derived from an EMBL/GenBank/DDBJ whole genome shotgun (WGS) entry which is preliminary data.</text>
</comment>
<organism evidence="1 2">
    <name type="scientific">Aureococcus anophagefferens</name>
    <name type="common">Harmful bloom alga</name>
    <dbReference type="NCBI Taxonomy" id="44056"/>
    <lineage>
        <taxon>Eukaryota</taxon>
        <taxon>Sar</taxon>
        <taxon>Stramenopiles</taxon>
        <taxon>Ochrophyta</taxon>
        <taxon>Pelagophyceae</taxon>
        <taxon>Pelagomonadales</taxon>
        <taxon>Pelagomonadaceae</taxon>
        <taxon>Aureococcus</taxon>
    </lineage>
</organism>
<evidence type="ECO:0000313" key="2">
    <source>
        <dbReference type="Proteomes" id="UP001363151"/>
    </source>
</evidence>
<dbReference type="EMBL" id="JBBJCI010000227">
    <property type="protein sequence ID" value="KAK7238897.1"/>
    <property type="molecule type" value="Genomic_DNA"/>
</dbReference>
<accession>A0ABR1FUP1</accession>
<gene>
    <name evidence="1" type="ORF">SO694_00026156</name>
</gene>
<name>A0ABR1FUP1_AURAN</name>
<proteinExistence type="predicted"/>
<keyword evidence="2" id="KW-1185">Reference proteome</keyword>
<protein>
    <submittedName>
        <fullName evidence="1">Uncharacterized protein</fullName>
    </submittedName>
</protein>
<sequence>MAALAEDDATVDDADAEPPQESALRLSLLGDEAHVGLFLLAGWAKREARGCNWERVDEGAAGDAVTAAFGRLVARGGVVLVSERVAAVAREAVDAERRRGDEEEHRGVVVVEIPSSDAAPRASCALFEPNEAWSGRWAAADAAGDDGGRSRGAGAAGAFELEVLNACTTELAEHLQAPSGARRFVEALNRQRTRMVDVGAAYPFLAGLLLTALDRCMRLRDVDSILVSMMLAQSFYRLRTGGGDAPAARREYLKSAIQTHPVWGDALFWREALALCVSKQNAHRAAPGDDPDAGDDPGCSPGLFAALFYGAADDGKAAAADALWSQLGGIVHAMHEFGVAPDAIVAFLDAVCAEHAIDGERKRILADHVEAMIREGAS</sequence>
<dbReference type="Proteomes" id="UP001363151">
    <property type="component" value="Unassembled WGS sequence"/>
</dbReference>
<evidence type="ECO:0000313" key="1">
    <source>
        <dbReference type="EMBL" id="KAK7238897.1"/>
    </source>
</evidence>
<reference evidence="1 2" key="1">
    <citation type="submission" date="2024-03" db="EMBL/GenBank/DDBJ databases">
        <title>Aureococcus anophagefferens CCMP1851 and Kratosvirus quantuckense: Draft genome of a second virus-susceptible host strain in the model system.</title>
        <authorList>
            <person name="Chase E."/>
            <person name="Truchon A.R."/>
            <person name="Schepens W."/>
            <person name="Wilhelm S.W."/>
        </authorList>
    </citation>
    <scope>NUCLEOTIDE SEQUENCE [LARGE SCALE GENOMIC DNA]</scope>
    <source>
        <strain evidence="1 2">CCMP1851</strain>
    </source>
</reference>